<reference evidence="2 3" key="1">
    <citation type="submission" date="2024-03" db="EMBL/GenBank/DDBJ databases">
        <title>Adaptation during the transition from Ophiocordyceps entomopathogen to insect associate is accompanied by gene loss and intensified selection.</title>
        <authorList>
            <person name="Ward C.M."/>
            <person name="Onetto C.A."/>
            <person name="Borneman A.R."/>
        </authorList>
    </citation>
    <scope>NUCLEOTIDE SEQUENCE [LARGE SCALE GENOMIC DNA]</scope>
    <source>
        <strain evidence="2">AWRI1</strain>
        <tissue evidence="2">Single Adult Female</tissue>
    </source>
</reference>
<evidence type="ECO:0000313" key="3">
    <source>
        <dbReference type="Proteomes" id="UP001367676"/>
    </source>
</evidence>
<sequence length="80" mass="8792">MTTGPPFSMRRDTPTKRGGVRRGAAWRIVGAGYARLSHFHSTMPTKAVAGAAARPPTRLFRRLEQLAKMTNESLVASIRL</sequence>
<comment type="caution">
    <text evidence="2">The sequence shown here is derived from an EMBL/GenBank/DDBJ whole genome shotgun (WGS) entry which is preliminary data.</text>
</comment>
<protein>
    <submittedName>
        <fullName evidence="2">Uncharacterized protein</fullName>
    </submittedName>
</protein>
<evidence type="ECO:0000313" key="2">
    <source>
        <dbReference type="EMBL" id="KAK7583833.1"/>
    </source>
</evidence>
<organism evidence="2 3">
    <name type="scientific">Parthenolecanium corni</name>
    <dbReference type="NCBI Taxonomy" id="536013"/>
    <lineage>
        <taxon>Eukaryota</taxon>
        <taxon>Metazoa</taxon>
        <taxon>Ecdysozoa</taxon>
        <taxon>Arthropoda</taxon>
        <taxon>Hexapoda</taxon>
        <taxon>Insecta</taxon>
        <taxon>Pterygota</taxon>
        <taxon>Neoptera</taxon>
        <taxon>Paraneoptera</taxon>
        <taxon>Hemiptera</taxon>
        <taxon>Sternorrhyncha</taxon>
        <taxon>Coccoidea</taxon>
        <taxon>Coccidae</taxon>
        <taxon>Parthenolecanium</taxon>
    </lineage>
</organism>
<keyword evidence="3" id="KW-1185">Reference proteome</keyword>
<name>A0AAN9Y3M0_9HEMI</name>
<proteinExistence type="predicted"/>
<feature type="region of interest" description="Disordered" evidence="1">
    <location>
        <begin position="1"/>
        <end position="21"/>
    </location>
</feature>
<dbReference type="AlphaFoldDB" id="A0AAN9Y3M0"/>
<evidence type="ECO:0000256" key="1">
    <source>
        <dbReference type="SAM" id="MobiDB-lite"/>
    </source>
</evidence>
<accession>A0AAN9Y3M0</accession>
<dbReference type="Proteomes" id="UP001367676">
    <property type="component" value="Unassembled WGS sequence"/>
</dbReference>
<gene>
    <name evidence="2" type="ORF">V9T40_004796</name>
</gene>
<dbReference type="EMBL" id="JBBCAQ010000032">
    <property type="protein sequence ID" value="KAK7583833.1"/>
    <property type="molecule type" value="Genomic_DNA"/>
</dbReference>